<comment type="caution">
    <text evidence="1">The sequence shown here is derived from an EMBL/GenBank/DDBJ whole genome shotgun (WGS) entry which is preliminary data.</text>
</comment>
<accession>A0ACC2HF36</accession>
<dbReference type="EMBL" id="CM055730">
    <property type="protein sequence ID" value="KAJ8014367.1"/>
    <property type="molecule type" value="Genomic_DNA"/>
</dbReference>
<organism evidence="1 2">
    <name type="scientific">Dallia pectoralis</name>
    <name type="common">Alaska blackfish</name>
    <dbReference type="NCBI Taxonomy" id="75939"/>
    <lineage>
        <taxon>Eukaryota</taxon>
        <taxon>Metazoa</taxon>
        <taxon>Chordata</taxon>
        <taxon>Craniata</taxon>
        <taxon>Vertebrata</taxon>
        <taxon>Euteleostomi</taxon>
        <taxon>Actinopterygii</taxon>
        <taxon>Neopterygii</taxon>
        <taxon>Teleostei</taxon>
        <taxon>Protacanthopterygii</taxon>
        <taxon>Esociformes</taxon>
        <taxon>Umbridae</taxon>
        <taxon>Dallia</taxon>
    </lineage>
</organism>
<reference evidence="1" key="1">
    <citation type="submission" date="2021-05" db="EMBL/GenBank/DDBJ databases">
        <authorList>
            <person name="Pan Q."/>
            <person name="Jouanno E."/>
            <person name="Zahm M."/>
            <person name="Klopp C."/>
            <person name="Cabau C."/>
            <person name="Louis A."/>
            <person name="Berthelot C."/>
            <person name="Parey E."/>
            <person name="Roest Crollius H."/>
            <person name="Montfort J."/>
            <person name="Robinson-Rechavi M."/>
            <person name="Bouchez O."/>
            <person name="Lampietro C."/>
            <person name="Lopez Roques C."/>
            <person name="Donnadieu C."/>
            <person name="Postlethwait J."/>
            <person name="Bobe J."/>
            <person name="Dillon D."/>
            <person name="Chandos A."/>
            <person name="von Hippel F."/>
            <person name="Guiguen Y."/>
        </authorList>
    </citation>
    <scope>NUCLEOTIDE SEQUENCE</scope>
    <source>
        <strain evidence="1">YG-Jan2019</strain>
    </source>
</reference>
<gene>
    <name evidence="1" type="ORF">DPEC_G00039490</name>
</gene>
<keyword evidence="2" id="KW-1185">Reference proteome</keyword>
<sequence length="564" mass="63603">MPLDIQPHHTHEQLLTAAVKKLKDCNQDMQDGPYVLLYPDATEAKRIPGTDKSFTVRNYKEAIGKPYQRLTLYICTLEYFSDNGYSEDCSSADDNEVHVKLTSESSLSDTLVWDDPDKSSTPTLQNTSKIPIDLCESNFEQRIGKTTVCEKQKPSTSQQNIYSNYTNVYAPIVIESDSEESEECKEQIEEESIDGLTAADIMTNLSMKITRTSASRFNINRADVWEGAVRGFKHPSYDPSTDMVVKFTDDEGQTEEGVDTGGPRREFLTLLIDSLRSRRIFDGQEHSKFLTFDTAAAKDDEYFLAGRMIAVSMVHGGPGPRFLSKTLYQHLTGGAMSDFEATINKITDEEMKASMLEISNAATLDELHRLIDKHASLLQAAGCLQYPKSLECKEDILKDFMQWYIIYRNHFSIQRFKDGLSTLDVIHALEQHPNLFRQFMCSSVEQLTAESLEGIFKVQLSDVGSTRRQEETRILGYWRDYLLDTEEQGTGLSLQDILMFATGLNSLPPSSILPQPTLSFERTSTFPIASTCSNSISIPMSKSFQEFRNAMDFGMQNSPGFGLY</sequence>
<name>A0ACC2HF36_DALPE</name>
<evidence type="ECO:0000313" key="2">
    <source>
        <dbReference type="Proteomes" id="UP001157502"/>
    </source>
</evidence>
<proteinExistence type="predicted"/>
<evidence type="ECO:0000313" key="1">
    <source>
        <dbReference type="EMBL" id="KAJ8014367.1"/>
    </source>
</evidence>
<protein>
    <submittedName>
        <fullName evidence="1">Uncharacterized protein</fullName>
    </submittedName>
</protein>
<dbReference type="Proteomes" id="UP001157502">
    <property type="component" value="Chromosome 3"/>
</dbReference>